<protein>
    <submittedName>
        <fullName evidence="1">Uncharacterized protein</fullName>
    </submittedName>
</protein>
<reference evidence="1" key="1">
    <citation type="journal article" date="2022" name="Int. J. Mol. Sci.">
        <title>Draft Genome of Tanacetum Coccineum: Genomic Comparison of Closely Related Tanacetum-Family Plants.</title>
        <authorList>
            <person name="Yamashiro T."/>
            <person name="Shiraishi A."/>
            <person name="Nakayama K."/>
            <person name="Satake H."/>
        </authorList>
    </citation>
    <scope>NUCLEOTIDE SEQUENCE</scope>
</reference>
<comment type="caution">
    <text evidence="1">The sequence shown here is derived from an EMBL/GenBank/DDBJ whole genome shotgun (WGS) entry which is preliminary data.</text>
</comment>
<organism evidence="1 2">
    <name type="scientific">Tanacetum coccineum</name>
    <dbReference type="NCBI Taxonomy" id="301880"/>
    <lineage>
        <taxon>Eukaryota</taxon>
        <taxon>Viridiplantae</taxon>
        <taxon>Streptophyta</taxon>
        <taxon>Embryophyta</taxon>
        <taxon>Tracheophyta</taxon>
        <taxon>Spermatophyta</taxon>
        <taxon>Magnoliopsida</taxon>
        <taxon>eudicotyledons</taxon>
        <taxon>Gunneridae</taxon>
        <taxon>Pentapetalae</taxon>
        <taxon>asterids</taxon>
        <taxon>campanulids</taxon>
        <taxon>Asterales</taxon>
        <taxon>Asteraceae</taxon>
        <taxon>Asteroideae</taxon>
        <taxon>Anthemideae</taxon>
        <taxon>Anthemidinae</taxon>
        <taxon>Tanacetum</taxon>
    </lineage>
</organism>
<evidence type="ECO:0000313" key="1">
    <source>
        <dbReference type="EMBL" id="GJT74448.1"/>
    </source>
</evidence>
<name>A0ABQ5GGG6_9ASTR</name>
<evidence type="ECO:0000313" key="2">
    <source>
        <dbReference type="Proteomes" id="UP001151760"/>
    </source>
</evidence>
<proteinExistence type="predicted"/>
<keyword evidence="2" id="KW-1185">Reference proteome</keyword>
<dbReference type="Proteomes" id="UP001151760">
    <property type="component" value="Unassembled WGS sequence"/>
</dbReference>
<dbReference type="EMBL" id="BQNB010018442">
    <property type="protein sequence ID" value="GJT74448.1"/>
    <property type="molecule type" value="Genomic_DNA"/>
</dbReference>
<gene>
    <name evidence="1" type="ORF">Tco_1041173</name>
</gene>
<sequence length="432" mass="49267">MEDPRMGILVTGGTCDFSISMIQKLFDIHHRTQMEYLFRAFLSSLGTQLKQQQDEVINKINTLWKVVSEKLDNAHTRDIAKSYMVHANVVSHDHQDSGVLKKKGIIKSPSKLFSPKYQARSSLGEKNRNSSSPKRVHFVYTISMVRKEDEPKETEILESCTIHSDDHNLVVEAKKIVEREPGVSKIMKEEGESSDIGNDDKNSDLENEAFKHETELGGEEEWMEYEQPLDLIDVRDELVYESLIEKLPSCSLNFDFRIEKGDPGNLKIPCMIGRKFIANAYIDLDLPMNVMSLAYYNTIRIQGYEHRRLKFVKIGMDMYVFVGNMSYVMDFTILENVEANIDLSLSQEVTFKTPYKDLEIDDLTSEGHDLLSSRVILSDDDVRRGCESALGLESGFYKGIDKLGPSYRKGIERIDLEVPFEAEGSRTSEGVT</sequence>
<reference evidence="1" key="2">
    <citation type="submission" date="2022-01" db="EMBL/GenBank/DDBJ databases">
        <authorList>
            <person name="Yamashiro T."/>
            <person name="Shiraishi A."/>
            <person name="Satake H."/>
            <person name="Nakayama K."/>
        </authorList>
    </citation>
    <scope>NUCLEOTIDE SEQUENCE</scope>
</reference>
<accession>A0ABQ5GGG6</accession>